<accession>A0ABU4VY31</accession>
<evidence type="ECO:0000313" key="1">
    <source>
        <dbReference type="EMBL" id="MDX8330424.1"/>
    </source>
</evidence>
<gene>
    <name evidence="1" type="ORF">RMS29_14385</name>
</gene>
<reference evidence="1" key="1">
    <citation type="journal article" date="2023" name="Phytobiomes J">
        <title>Deciphering the key players within the bacterial microbiota associated with aerial crown gall tumors on rhododendron: Insights into the gallobiome.</title>
        <authorList>
            <person name="Kuzmanovic N."/>
            <person name="Nesme J."/>
            <person name="Wolf J."/>
            <person name="Neumann-Schaal M."/>
            <person name="Petersen J."/>
            <person name="Fernandez-Gnecco G."/>
            <person name="Sproeer C."/>
            <person name="Bunk B."/>
            <person name="Overmann J."/>
            <person name="Sorensen S.J."/>
            <person name="Idczak E."/>
            <person name="Smalla K."/>
        </authorList>
    </citation>
    <scope>NUCLEOTIDE SEQUENCE [LARGE SCALE GENOMIC DNA]</scope>
    <source>
        <strain evidence="1">Rho-14.1</strain>
    </source>
</reference>
<organism evidence="1 2">
    <name type="scientific">Agrobacterium rosae</name>
    <dbReference type="NCBI Taxonomy" id="1972867"/>
    <lineage>
        <taxon>Bacteria</taxon>
        <taxon>Pseudomonadati</taxon>
        <taxon>Pseudomonadota</taxon>
        <taxon>Alphaproteobacteria</taxon>
        <taxon>Hyphomicrobiales</taxon>
        <taxon>Rhizobiaceae</taxon>
        <taxon>Rhizobium/Agrobacterium group</taxon>
        <taxon>Agrobacterium</taxon>
    </lineage>
</organism>
<proteinExistence type="predicted"/>
<sequence length="74" mass="7719">MLGIKITPTPSAEAIAGVLRMAMVDKTDLSRMVGAETDWSACVKPDLASMDNGAAQVSDHFITGAQSIGVTIVR</sequence>
<dbReference type="RefSeq" id="WP_245445410.1">
    <property type="nucleotide sequence ID" value="NZ_CP192764.1"/>
</dbReference>
<comment type="caution">
    <text evidence="1">The sequence shown here is derived from an EMBL/GenBank/DDBJ whole genome shotgun (WGS) entry which is preliminary data.</text>
</comment>
<dbReference type="GeneID" id="86882899"/>
<dbReference type="EMBL" id="JAVRAD010000006">
    <property type="protein sequence ID" value="MDX8330424.1"/>
    <property type="molecule type" value="Genomic_DNA"/>
</dbReference>
<protein>
    <submittedName>
        <fullName evidence="1">Uncharacterized protein</fullName>
    </submittedName>
</protein>
<dbReference type="Proteomes" id="UP001277561">
    <property type="component" value="Unassembled WGS sequence"/>
</dbReference>
<evidence type="ECO:0000313" key="2">
    <source>
        <dbReference type="Proteomes" id="UP001277561"/>
    </source>
</evidence>
<keyword evidence="2" id="KW-1185">Reference proteome</keyword>
<name>A0ABU4VY31_9HYPH</name>